<sequence>MLSDPAIVPASTDDGATAPESVPVVSDRPVAIGIVAGEASGDILGAGLIRALRKRYPNARFAGIGGPEMEAAGFHSLVPMERLSVMGLVEVLGRLRELFEIRHRVRDYFLTTPPDVVIGIDSPDFTIGLERQLRKAGIRTAHYVSPSVWAWRQNRIHKIARAVDRMLTLFPFEARFYEEHHVPVSFVGHPLADDIPMRVDTAHARRSLALDPDQPVLAILPGSRGGEIERLGSLFLSAARWLQERRTDLQLVIPCVNRAREKQVEALLASLDVQLPVRLVRGRSRAVMAAADVVLLASGTATLEAMLLKKPMVVGYRVAPVTFFLASRLVHIAHVALPNLLAQRELVPELLQNDATPEALGQAVLHQLEHPETVSALESAFDEFHRQLRRNASERAADAVKSLIGEGE</sequence>
<dbReference type="GO" id="GO:0009245">
    <property type="term" value="P:lipid A biosynthetic process"/>
    <property type="evidence" value="ECO:0007669"/>
    <property type="project" value="UniProtKB-UniRule"/>
</dbReference>
<comment type="similarity">
    <text evidence="2 11">Belongs to the LpxB family.</text>
</comment>
<dbReference type="GO" id="GO:0005543">
    <property type="term" value="F:phospholipid binding"/>
    <property type="evidence" value="ECO:0007669"/>
    <property type="project" value="TreeGrafter"/>
</dbReference>
<evidence type="ECO:0000256" key="1">
    <source>
        <dbReference type="ARBA" id="ARBA00002056"/>
    </source>
</evidence>
<evidence type="ECO:0000256" key="11">
    <source>
        <dbReference type="HAMAP-Rule" id="MF_00392"/>
    </source>
</evidence>
<dbReference type="HAMAP" id="MF_00392">
    <property type="entry name" value="LpxB"/>
    <property type="match status" value="1"/>
</dbReference>
<accession>A0A2U1CTA4</accession>
<evidence type="ECO:0000256" key="3">
    <source>
        <dbReference type="ARBA" id="ARBA00012687"/>
    </source>
</evidence>
<dbReference type="AlphaFoldDB" id="A0A2U1CTA4"/>
<evidence type="ECO:0000256" key="6">
    <source>
        <dbReference type="ARBA" id="ARBA00022556"/>
    </source>
</evidence>
<organism evidence="13 14">
    <name type="scientific">Tamilnaduibacter salinus</name>
    <dbReference type="NCBI Taxonomy" id="1484056"/>
    <lineage>
        <taxon>Bacteria</taxon>
        <taxon>Pseudomonadati</taxon>
        <taxon>Pseudomonadota</taxon>
        <taxon>Gammaproteobacteria</taxon>
        <taxon>Pseudomonadales</taxon>
        <taxon>Marinobacteraceae</taxon>
        <taxon>Tamilnaduibacter</taxon>
    </lineage>
</organism>
<evidence type="ECO:0000313" key="14">
    <source>
        <dbReference type="Proteomes" id="UP000245887"/>
    </source>
</evidence>
<evidence type="ECO:0000256" key="2">
    <source>
        <dbReference type="ARBA" id="ARBA00007868"/>
    </source>
</evidence>
<keyword evidence="9 11" id="KW-0443">Lipid metabolism</keyword>
<dbReference type="EC" id="2.4.1.182" evidence="3 11"/>
<comment type="catalytic activity">
    <reaction evidence="10 11">
        <text>a lipid X + a UDP-2-N,3-O-bis[(3R)-3-hydroxyacyl]-alpha-D-glucosamine = a lipid A disaccharide + UDP + H(+)</text>
        <dbReference type="Rhea" id="RHEA:67828"/>
        <dbReference type="ChEBI" id="CHEBI:15378"/>
        <dbReference type="ChEBI" id="CHEBI:58223"/>
        <dbReference type="ChEBI" id="CHEBI:137748"/>
        <dbReference type="ChEBI" id="CHEBI:176338"/>
        <dbReference type="ChEBI" id="CHEBI:176343"/>
        <dbReference type="EC" id="2.4.1.182"/>
    </reaction>
</comment>
<reference evidence="13 14" key="1">
    <citation type="submission" date="2018-04" db="EMBL/GenBank/DDBJ databases">
        <title>Genomic Encyclopedia of Type Strains, Phase IV (KMG-IV): sequencing the most valuable type-strain genomes for metagenomic binning, comparative biology and taxonomic classification.</title>
        <authorList>
            <person name="Goeker M."/>
        </authorList>
    </citation>
    <scope>NUCLEOTIDE SEQUENCE [LARGE SCALE GENOMIC DNA]</scope>
    <source>
        <strain evidence="13 14">DSM 28688</strain>
    </source>
</reference>
<keyword evidence="6 11" id="KW-0441">Lipid A biosynthesis</keyword>
<gene>
    <name evidence="11" type="primary">lpxB</name>
    <name evidence="13" type="ORF">C8D92_11124</name>
</gene>
<dbReference type="SUPFAM" id="SSF53756">
    <property type="entry name" value="UDP-Glycosyltransferase/glycogen phosphorylase"/>
    <property type="match status" value="1"/>
</dbReference>
<dbReference type="Gene3D" id="3.40.50.2000">
    <property type="entry name" value="Glycogen Phosphorylase B"/>
    <property type="match status" value="2"/>
</dbReference>
<dbReference type="PANTHER" id="PTHR30372:SF4">
    <property type="entry name" value="LIPID-A-DISACCHARIDE SYNTHASE, MITOCHONDRIAL-RELATED"/>
    <property type="match status" value="1"/>
</dbReference>
<evidence type="ECO:0000256" key="4">
    <source>
        <dbReference type="ARBA" id="ARBA00020902"/>
    </source>
</evidence>
<evidence type="ECO:0000256" key="12">
    <source>
        <dbReference type="SAM" id="MobiDB-lite"/>
    </source>
</evidence>
<dbReference type="UniPathway" id="UPA00973"/>
<dbReference type="GO" id="GO:0008915">
    <property type="term" value="F:lipid-A-disaccharide synthase activity"/>
    <property type="evidence" value="ECO:0007669"/>
    <property type="project" value="UniProtKB-UniRule"/>
</dbReference>
<keyword evidence="8 11" id="KW-0808">Transferase</keyword>
<dbReference type="GO" id="GO:0016020">
    <property type="term" value="C:membrane"/>
    <property type="evidence" value="ECO:0007669"/>
    <property type="project" value="GOC"/>
</dbReference>
<dbReference type="PANTHER" id="PTHR30372">
    <property type="entry name" value="LIPID-A-DISACCHARIDE SYNTHASE"/>
    <property type="match status" value="1"/>
</dbReference>
<dbReference type="NCBIfam" id="TIGR00215">
    <property type="entry name" value="lpxB"/>
    <property type="match status" value="1"/>
</dbReference>
<comment type="pathway">
    <text evidence="11">Bacterial outer membrane biogenesis; LPS lipid A biosynthesis.</text>
</comment>
<dbReference type="Pfam" id="PF02684">
    <property type="entry name" value="LpxB"/>
    <property type="match status" value="1"/>
</dbReference>
<comment type="function">
    <text evidence="1 11">Condensation of UDP-2,3-diacylglucosamine and 2,3-diacylglucosamine-1-phosphate to form lipid A disaccharide, a precursor of lipid A, a phosphorylated glycolipid that anchors the lipopolysaccharide to the outer membrane of the cell.</text>
</comment>
<keyword evidence="7 11" id="KW-0328">Glycosyltransferase</keyword>
<feature type="region of interest" description="Disordered" evidence="12">
    <location>
        <begin position="1"/>
        <end position="21"/>
    </location>
</feature>
<proteinExistence type="inferred from homology"/>
<keyword evidence="5 11" id="KW-0444">Lipid biosynthesis</keyword>
<name>A0A2U1CTA4_9GAMM</name>
<evidence type="ECO:0000256" key="8">
    <source>
        <dbReference type="ARBA" id="ARBA00022679"/>
    </source>
</evidence>
<dbReference type="InterPro" id="IPR003835">
    <property type="entry name" value="Glyco_trans_19"/>
</dbReference>
<dbReference type="EMBL" id="QEKQ01000011">
    <property type="protein sequence ID" value="PVY69797.1"/>
    <property type="molecule type" value="Genomic_DNA"/>
</dbReference>
<comment type="caution">
    <text evidence="13">The sequence shown here is derived from an EMBL/GenBank/DDBJ whole genome shotgun (WGS) entry which is preliminary data.</text>
</comment>
<evidence type="ECO:0000256" key="5">
    <source>
        <dbReference type="ARBA" id="ARBA00022516"/>
    </source>
</evidence>
<evidence type="ECO:0000256" key="9">
    <source>
        <dbReference type="ARBA" id="ARBA00023098"/>
    </source>
</evidence>
<protein>
    <recommendedName>
        <fullName evidence="4 11">Lipid-A-disaccharide synthase</fullName>
        <ecNumber evidence="3 11">2.4.1.182</ecNumber>
    </recommendedName>
</protein>
<dbReference type="Proteomes" id="UP000245887">
    <property type="component" value="Unassembled WGS sequence"/>
</dbReference>
<evidence type="ECO:0000256" key="10">
    <source>
        <dbReference type="ARBA" id="ARBA00048975"/>
    </source>
</evidence>
<evidence type="ECO:0000256" key="7">
    <source>
        <dbReference type="ARBA" id="ARBA00022676"/>
    </source>
</evidence>
<evidence type="ECO:0000313" key="13">
    <source>
        <dbReference type="EMBL" id="PVY69797.1"/>
    </source>
</evidence>